<dbReference type="Pfam" id="PF00566">
    <property type="entry name" value="RabGAP-TBC"/>
    <property type="match status" value="1"/>
</dbReference>
<sequence>MDSSENSEEHYNDLDSEDKSDSSDFLSSGGSSKLREEETKKPVIDPVISRYLEKETTNPDNPAEKECKTKHQENLNAIFNFVHPAEKKKAEYHDPQNAVIEQRRDEQEVPMYEHDPMEDFKEALDNDEQRGSVSLDSDGSDDDHNDDLPRNSTPMTKEIKSRMELEGSFWQKHNKEGVQLQDGDTRDMYSVKNQVIRKAAVPRNTKEAMILRVDRKERAKKKEIAGMTLEQKKKALIGCDIRFSPKEWAQIIANDRKGKLYEISRKRISESLIKGIPDELRGYIWVFLCQAKVNREKYGEDFYDKLVSKGPSEKVQKEIDKDVIRTKGAVITKAQLESLTNILSAYARLDNELGYAQGMNYIVYYLLDTIEDEELSFWCLYDIMFNKNWRLILKDQTPKFFAVVKNCRRILYQEEPKLYKRMVKCKVPFAGIFSQYYISLFAYKLPKELVIRVLDVFLYEGEKKITQILIKLFKYNKKLLLSMDEDEVLEFTNNRLVSSYLDQESITSLVS</sequence>
<dbReference type="PANTHER" id="PTHR47219">
    <property type="entry name" value="RAB GTPASE-ACTIVATING PROTEIN 1-LIKE"/>
    <property type="match status" value="1"/>
</dbReference>
<dbReference type="InterPro" id="IPR035969">
    <property type="entry name" value="Rab-GAP_TBC_sf"/>
</dbReference>
<dbReference type="Gene3D" id="1.10.472.80">
    <property type="entry name" value="Ypt/Rab-GAP domain of gyp1p, domain 3"/>
    <property type="match status" value="1"/>
</dbReference>
<dbReference type="PROSITE" id="PS50086">
    <property type="entry name" value="TBC_RABGAP"/>
    <property type="match status" value="1"/>
</dbReference>
<reference evidence="3" key="1">
    <citation type="submission" date="2023-07" db="EMBL/GenBank/DDBJ databases">
        <authorList>
            <consortium name="AG Swart"/>
            <person name="Singh M."/>
            <person name="Singh A."/>
            <person name="Seah K."/>
            <person name="Emmerich C."/>
        </authorList>
    </citation>
    <scope>NUCLEOTIDE SEQUENCE</scope>
    <source>
        <strain evidence="3">DP1</strain>
    </source>
</reference>
<feature type="compositionally biased region" description="Low complexity" evidence="1">
    <location>
        <begin position="23"/>
        <end position="32"/>
    </location>
</feature>
<dbReference type="GO" id="GO:0005096">
    <property type="term" value="F:GTPase activator activity"/>
    <property type="evidence" value="ECO:0007669"/>
    <property type="project" value="TreeGrafter"/>
</dbReference>
<dbReference type="SUPFAM" id="SSF47923">
    <property type="entry name" value="Ypt/Rab-GAP domain of gyp1p"/>
    <property type="match status" value="2"/>
</dbReference>
<dbReference type="InterPro" id="IPR050302">
    <property type="entry name" value="Rab_GAP_TBC_domain"/>
</dbReference>
<evidence type="ECO:0000313" key="4">
    <source>
        <dbReference type="Proteomes" id="UP001295684"/>
    </source>
</evidence>
<feature type="region of interest" description="Disordered" evidence="1">
    <location>
        <begin position="1"/>
        <end position="71"/>
    </location>
</feature>
<evidence type="ECO:0000259" key="2">
    <source>
        <dbReference type="PROSITE" id="PS50086"/>
    </source>
</evidence>
<feature type="compositionally biased region" description="Basic and acidic residues" evidence="1">
    <location>
        <begin position="101"/>
        <end position="130"/>
    </location>
</feature>
<accession>A0AAD1UG20</accession>
<dbReference type="Gene3D" id="1.10.8.270">
    <property type="entry name" value="putative rabgap domain of human tbc1 domain family member 14 like domains"/>
    <property type="match status" value="1"/>
</dbReference>
<comment type="caution">
    <text evidence="3">The sequence shown here is derived from an EMBL/GenBank/DDBJ whole genome shotgun (WGS) entry which is preliminary data.</text>
</comment>
<evidence type="ECO:0000313" key="3">
    <source>
        <dbReference type="EMBL" id="CAI2364699.1"/>
    </source>
</evidence>
<dbReference type="GO" id="GO:0031267">
    <property type="term" value="F:small GTPase binding"/>
    <property type="evidence" value="ECO:0007669"/>
    <property type="project" value="TreeGrafter"/>
</dbReference>
<evidence type="ECO:0000256" key="1">
    <source>
        <dbReference type="SAM" id="MobiDB-lite"/>
    </source>
</evidence>
<keyword evidence="4" id="KW-1185">Reference proteome</keyword>
<dbReference type="Proteomes" id="UP001295684">
    <property type="component" value="Unassembled WGS sequence"/>
</dbReference>
<feature type="compositionally biased region" description="Basic and acidic residues" evidence="1">
    <location>
        <begin position="33"/>
        <end position="43"/>
    </location>
</feature>
<dbReference type="PANTHER" id="PTHR47219:SF9">
    <property type="entry name" value="GTPASE ACTIVATING PROTEIN AND CENTROSOME-ASSOCIATED, ISOFORM B"/>
    <property type="match status" value="1"/>
</dbReference>
<organism evidence="3 4">
    <name type="scientific">Euplotes crassus</name>
    <dbReference type="NCBI Taxonomy" id="5936"/>
    <lineage>
        <taxon>Eukaryota</taxon>
        <taxon>Sar</taxon>
        <taxon>Alveolata</taxon>
        <taxon>Ciliophora</taxon>
        <taxon>Intramacronucleata</taxon>
        <taxon>Spirotrichea</taxon>
        <taxon>Hypotrichia</taxon>
        <taxon>Euplotida</taxon>
        <taxon>Euplotidae</taxon>
        <taxon>Moneuplotes</taxon>
    </lineage>
</organism>
<dbReference type="EMBL" id="CAMPGE010005857">
    <property type="protein sequence ID" value="CAI2364699.1"/>
    <property type="molecule type" value="Genomic_DNA"/>
</dbReference>
<feature type="compositionally biased region" description="Basic and acidic residues" evidence="1">
    <location>
        <begin position="7"/>
        <end position="22"/>
    </location>
</feature>
<dbReference type="AlphaFoldDB" id="A0AAD1UG20"/>
<feature type="compositionally biased region" description="Basic and acidic residues" evidence="1">
    <location>
        <begin position="51"/>
        <end position="71"/>
    </location>
</feature>
<protein>
    <recommendedName>
        <fullName evidence="2">Rab-GAP TBC domain-containing protein</fullName>
    </recommendedName>
</protein>
<feature type="domain" description="Rab-GAP TBC" evidence="2">
    <location>
        <begin position="275"/>
        <end position="461"/>
    </location>
</feature>
<dbReference type="InterPro" id="IPR000195">
    <property type="entry name" value="Rab-GAP-TBC_dom"/>
</dbReference>
<feature type="region of interest" description="Disordered" evidence="1">
    <location>
        <begin position="86"/>
        <end position="157"/>
    </location>
</feature>
<proteinExistence type="predicted"/>
<gene>
    <name evidence="3" type="ORF">ECRASSUSDP1_LOCUS6044</name>
</gene>
<dbReference type="SMART" id="SM00164">
    <property type="entry name" value="TBC"/>
    <property type="match status" value="1"/>
</dbReference>
<name>A0AAD1UG20_EUPCR</name>